<feature type="transmembrane region" description="Helical" evidence="1">
    <location>
        <begin position="183"/>
        <end position="202"/>
    </location>
</feature>
<evidence type="ECO:0000259" key="2">
    <source>
        <dbReference type="Pfam" id="PF00892"/>
    </source>
</evidence>
<feature type="transmembrane region" description="Helical" evidence="1">
    <location>
        <begin position="153"/>
        <end position="174"/>
    </location>
</feature>
<dbReference type="InterPro" id="IPR000620">
    <property type="entry name" value="EamA_dom"/>
</dbReference>
<dbReference type="OrthoDB" id="9807937at2"/>
<dbReference type="GO" id="GO:0016020">
    <property type="term" value="C:membrane"/>
    <property type="evidence" value="ECO:0007669"/>
    <property type="project" value="InterPro"/>
</dbReference>
<evidence type="ECO:0000313" key="3">
    <source>
        <dbReference type="EMBL" id="CUH63265.1"/>
    </source>
</evidence>
<dbReference type="PANTHER" id="PTHR22911">
    <property type="entry name" value="ACYL-MALONYL CONDENSING ENZYME-RELATED"/>
    <property type="match status" value="1"/>
</dbReference>
<keyword evidence="4" id="KW-1185">Reference proteome</keyword>
<gene>
    <name evidence="3" type="ORF">TG4357_00569</name>
</gene>
<dbReference type="AlphaFoldDB" id="A0A0P1FM00"/>
<feature type="transmembrane region" description="Helical" evidence="1">
    <location>
        <begin position="264"/>
        <end position="282"/>
    </location>
</feature>
<evidence type="ECO:0000313" key="4">
    <source>
        <dbReference type="Proteomes" id="UP000051587"/>
    </source>
</evidence>
<feature type="domain" description="EamA" evidence="2">
    <location>
        <begin position="157"/>
        <end position="280"/>
    </location>
</feature>
<sequence>MSPNNTRLGILLMVATTFVFAMQDGISRHLAGEYNVLMVTMIRYWFFAAFVIAVAARKAGGVRAAARTSQPLLQGFRAVLLVIEICVTVYGFTLLGLVESHAVFVCYPLLIVALSGPVLGESVGWRRWAAIAVGFVGVMIILQPGFGVFKPQAVVPLIAALMFALYGLMTRYVARRDSAATSFFWTGTIGSVAMTAVGAWFWEPMTGPDWGWMALLCVTGALGHFLLIKCYEVAEASSVQPFAYLQLVFASALGIAVFSETIRLNVAFGAGIIVIAGLFTLWRERQNA</sequence>
<keyword evidence="1" id="KW-0472">Membrane</keyword>
<dbReference type="PANTHER" id="PTHR22911:SF103">
    <property type="entry name" value="BLR2811 PROTEIN"/>
    <property type="match status" value="1"/>
</dbReference>
<feature type="transmembrane region" description="Helical" evidence="1">
    <location>
        <begin position="128"/>
        <end position="147"/>
    </location>
</feature>
<organism evidence="3 4">
    <name type="scientific">Thalassovita gelatinovora</name>
    <name type="common">Thalassobius gelatinovorus</name>
    <dbReference type="NCBI Taxonomy" id="53501"/>
    <lineage>
        <taxon>Bacteria</taxon>
        <taxon>Pseudomonadati</taxon>
        <taxon>Pseudomonadota</taxon>
        <taxon>Alphaproteobacteria</taxon>
        <taxon>Rhodobacterales</taxon>
        <taxon>Roseobacteraceae</taxon>
        <taxon>Thalassovita</taxon>
    </lineage>
</organism>
<keyword evidence="1" id="KW-1133">Transmembrane helix</keyword>
<proteinExistence type="predicted"/>
<feature type="transmembrane region" description="Helical" evidence="1">
    <location>
        <begin position="76"/>
        <end position="95"/>
    </location>
</feature>
<keyword evidence="1" id="KW-0812">Transmembrane</keyword>
<dbReference type="STRING" id="53501.SAMN04488043_10771"/>
<name>A0A0P1FM00_THAGE</name>
<dbReference type="InterPro" id="IPR037185">
    <property type="entry name" value="EmrE-like"/>
</dbReference>
<dbReference type="Pfam" id="PF00892">
    <property type="entry name" value="EamA"/>
    <property type="match status" value="2"/>
</dbReference>
<accession>A0A0P1FM00</accession>
<feature type="domain" description="EamA" evidence="2">
    <location>
        <begin position="8"/>
        <end position="142"/>
    </location>
</feature>
<dbReference type="SUPFAM" id="SSF103481">
    <property type="entry name" value="Multidrug resistance efflux transporter EmrE"/>
    <property type="match status" value="2"/>
</dbReference>
<reference evidence="3 4" key="1">
    <citation type="submission" date="2015-09" db="EMBL/GenBank/DDBJ databases">
        <authorList>
            <consortium name="Swine Surveillance"/>
        </authorList>
    </citation>
    <scope>NUCLEOTIDE SEQUENCE [LARGE SCALE GENOMIC DNA]</scope>
    <source>
        <strain evidence="3 4">CECT 4357</strain>
    </source>
</reference>
<feature type="transmembrane region" description="Helical" evidence="1">
    <location>
        <begin position="239"/>
        <end position="258"/>
    </location>
</feature>
<feature type="transmembrane region" description="Helical" evidence="1">
    <location>
        <begin position="37"/>
        <end position="56"/>
    </location>
</feature>
<feature type="transmembrane region" description="Helical" evidence="1">
    <location>
        <begin position="101"/>
        <end position="119"/>
    </location>
</feature>
<dbReference type="Proteomes" id="UP000051587">
    <property type="component" value="Unassembled WGS sequence"/>
</dbReference>
<dbReference type="EMBL" id="CYSA01000007">
    <property type="protein sequence ID" value="CUH63265.1"/>
    <property type="molecule type" value="Genomic_DNA"/>
</dbReference>
<evidence type="ECO:0000256" key="1">
    <source>
        <dbReference type="SAM" id="Phobius"/>
    </source>
</evidence>
<dbReference type="RefSeq" id="WP_058261365.1">
    <property type="nucleotide sequence ID" value="NZ_CP051181.1"/>
</dbReference>
<protein>
    <submittedName>
        <fullName evidence="3">Carboxylate/amino acid/amine transporter</fullName>
    </submittedName>
</protein>
<feature type="transmembrane region" description="Helical" evidence="1">
    <location>
        <begin position="208"/>
        <end position="227"/>
    </location>
</feature>